<dbReference type="GO" id="GO:0046872">
    <property type="term" value="F:metal ion binding"/>
    <property type="evidence" value="ECO:0007669"/>
    <property type="project" value="UniProtKB-KW"/>
</dbReference>
<sequence length="791" mass="84448">MNVQQAVVEHRWVKPIDQLGLADAPSVGGKAANLGELTRARYPVPPGFAVTAEGYLEAMEKAGVRDTLRDHALPPAGADDSVLTAASQQLRATVLGVLMPAALRAEILGSYREFGAGSPRLAVRSSAPAEDAADTSFAGIHDSFIGVSGDDALIEAVTKCWASLWSERALTYRSVQGVTEEPSIAVVVQLMVGADQSGVVFTADPRTGARDRIVVEAATGLGEVVVGGQVEPDTYVVAKSGFAVIDAHIGSQSFSITADAEGQHSVEIPATARGRRVLTDQQLERLALLAVAVEDHYHVPQDLEFVFDADRLWIVQTRPITTLDKPRTHTEQPPQSTNKVLVHGLGAGPGTATGRVRILRSVSDAHRLSEGEILVAPMTRPDWLPVLRRAAAIITDGGGITCHAAIVGRELGRPVVVGTRTATSELVDGAIVTVDGDSGVVYDGAVAASVSSTPERGAVSASSPRPATDRVGGLPTPEVTATSVYVNLATPDAAERVAASDVDGVGLLRAEFMIMDALAGTHPAAMIAQGRRNEYVAKMSAAVERIAAAFAPRPVIYRAIDLRTNEFADLSGGDVEPHEDNPMIGYRGCFRYVREPELFRLDLDVLFTVRKRYPNVHLMIPFIRTRWELAQCLADLDSHPLGADRRMHRWIMAEVPSVAYWIPEYAALGIDGVSIGTNDLTQLVLGVDRDSEICRDLFDTMDPAVLDAIDVIIERATRAGLTTSLCGQAVSTNPALAEHLVRKGITSVSVAPDVAAVTRHNVSAAERRILLDRARSDLRMSANGDRRGATR</sequence>
<dbReference type="UniPathway" id="UPA00138"/>
<dbReference type="Gene3D" id="3.20.20.60">
    <property type="entry name" value="Phosphoenolpyruvate-binding domains"/>
    <property type="match status" value="1"/>
</dbReference>
<dbReference type="InterPro" id="IPR013815">
    <property type="entry name" value="ATP_grasp_subdomain_1"/>
</dbReference>
<dbReference type="InterPro" id="IPR040442">
    <property type="entry name" value="Pyrv_kinase-like_dom_sf"/>
</dbReference>
<evidence type="ECO:0000256" key="9">
    <source>
        <dbReference type="ARBA" id="ARBA00022741"/>
    </source>
</evidence>
<evidence type="ECO:0000256" key="3">
    <source>
        <dbReference type="ARBA" id="ARBA00004742"/>
    </source>
</evidence>
<dbReference type="Pfam" id="PF01326">
    <property type="entry name" value="PPDK_N"/>
    <property type="match status" value="1"/>
</dbReference>
<dbReference type="Gene3D" id="3.50.30.10">
    <property type="entry name" value="Phosphohistidine domain"/>
    <property type="match status" value="1"/>
</dbReference>
<dbReference type="Gene3D" id="3.30.1490.20">
    <property type="entry name" value="ATP-grasp fold, A domain"/>
    <property type="match status" value="1"/>
</dbReference>
<evidence type="ECO:0000256" key="8">
    <source>
        <dbReference type="ARBA" id="ARBA00022723"/>
    </source>
</evidence>
<dbReference type="InterPro" id="IPR036637">
    <property type="entry name" value="Phosphohistidine_dom_sf"/>
</dbReference>
<dbReference type="Gene3D" id="3.30.470.20">
    <property type="entry name" value="ATP-grasp fold, B domain"/>
    <property type="match status" value="1"/>
</dbReference>
<dbReference type="InterPro" id="IPR006319">
    <property type="entry name" value="PEP_synth"/>
</dbReference>
<protein>
    <recommendedName>
        <fullName evidence="6 15">Phosphoenolpyruvate synthase</fullName>
        <shortName evidence="15">PEP synthase</shortName>
        <ecNumber evidence="5 15">2.7.9.2</ecNumber>
    </recommendedName>
    <alternativeName>
        <fullName evidence="13 15">Pyruvate, water dikinase</fullName>
    </alternativeName>
</protein>
<organism evidence="20 21">
    <name type="scientific">Rhodococcus koreensis</name>
    <dbReference type="NCBI Taxonomy" id="99653"/>
    <lineage>
        <taxon>Bacteria</taxon>
        <taxon>Bacillati</taxon>
        <taxon>Actinomycetota</taxon>
        <taxon>Actinomycetes</taxon>
        <taxon>Mycobacteriales</taxon>
        <taxon>Nocardiaceae</taxon>
        <taxon>Rhodococcus</taxon>
    </lineage>
</organism>
<dbReference type="NCBIfam" id="NF005057">
    <property type="entry name" value="PRK06464.1"/>
    <property type="match status" value="1"/>
</dbReference>
<dbReference type="GO" id="GO:0006094">
    <property type="term" value="P:gluconeogenesis"/>
    <property type="evidence" value="ECO:0007669"/>
    <property type="project" value="UniProtKB-UniPathway"/>
</dbReference>
<keyword evidence="10 15" id="KW-0418">Kinase</keyword>
<proteinExistence type="inferred from homology"/>
<evidence type="ECO:0000256" key="6">
    <source>
        <dbReference type="ARBA" id="ARBA00021623"/>
    </source>
</evidence>
<evidence type="ECO:0000256" key="10">
    <source>
        <dbReference type="ARBA" id="ARBA00022777"/>
    </source>
</evidence>
<feature type="compositionally biased region" description="Polar residues" evidence="16">
    <location>
        <begin position="453"/>
        <end position="465"/>
    </location>
</feature>
<comment type="catalytic activity">
    <reaction evidence="14 15">
        <text>pyruvate + ATP + H2O = phosphoenolpyruvate + AMP + phosphate + 2 H(+)</text>
        <dbReference type="Rhea" id="RHEA:11364"/>
        <dbReference type="ChEBI" id="CHEBI:15361"/>
        <dbReference type="ChEBI" id="CHEBI:15377"/>
        <dbReference type="ChEBI" id="CHEBI:15378"/>
        <dbReference type="ChEBI" id="CHEBI:30616"/>
        <dbReference type="ChEBI" id="CHEBI:43474"/>
        <dbReference type="ChEBI" id="CHEBI:58702"/>
        <dbReference type="ChEBI" id="CHEBI:456215"/>
        <dbReference type="EC" id="2.7.9.2"/>
    </reaction>
</comment>
<dbReference type="GO" id="GO:0008986">
    <property type="term" value="F:pyruvate, water dikinase activity"/>
    <property type="evidence" value="ECO:0007669"/>
    <property type="project" value="UniProtKB-EC"/>
</dbReference>
<dbReference type="EMBL" id="FNSV01000002">
    <property type="protein sequence ID" value="SEB31927.1"/>
    <property type="molecule type" value="Genomic_DNA"/>
</dbReference>
<dbReference type="PRINTS" id="PR01736">
    <property type="entry name" value="PHPHTRNFRASE"/>
</dbReference>
<comment type="similarity">
    <text evidence="4 15">Belongs to the PEP-utilizing enzyme family.</text>
</comment>
<keyword evidence="9 15" id="KW-0547">Nucleotide-binding</keyword>
<evidence type="ECO:0000259" key="19">
    <source>
        <dbReference type="Pfam" id="PF02896"/>
    </source>
</evidence>
<keyword evidence="7 15" id="KW-0808">Transferase</keyword>
<name>A0A1H4ICY7_9NOCA</name>
<evidence type="ECO:0000259" key="18">
    <source>
        <dbReference type="Pfam" id="PF01326"/>
    </source>
</evidence>
<reference evidence="21" key="1">
    <citation type="submission" date="2016-10" db="EMBL/GenBank/DDBJ databases">
        <authorList>
            <person name="Varghese N."/>
            <person name="Submissions S."/>
        </authorList>
    </citation>
    <scope>NUCLEOTIDE SEQUENCE [LARGE SCALE GENOMIC DNA]</scope>
    <source>
        <strain evidence="21">DSM 44498</strain>
    </source>
</reference>
<comment type="pathway">
    <text evidence="3 15">Carbohydrate biosynthesis; gluconeogenesis.</text>
</comment>
<keyword evidence="8 15" id="KW-0479">Metal-binding</keyword>
<comment type="function">
    <text evidence="2 15">Catalyzes the phosphorylation of pyruvate to phosphoenolpyruvate.</text>
</comment>
<keyword evidence="20" id="KW-0670">Pyruvate</keyword>
<dbReference type="Proteomes" id="UP000183561">
    <property type="component" value="Unassembled WGS sequence"/>
</dbReference>
<evidence type="ECO:0000256" key="15">
    <source>
        <dbReference type="PIRNR" id="PIRNR000854"/>
    </source>
</evidence>
<dbReference type="SUPFAM" id="SSF56059">
    <property type="entry name" value="Glutathione synthetase ATP-binding domain-like"/>
    <property type="match status" value="1"/>
</dbReference>
<evidence type="ECO:0000256" key="7">
    <source>
        <dbReference type="ARBA" id="ARBA00022679"/>
    </source>
</evidence>
<evidence type="ECO:0000313" key="21">
    <source>
        <dbReference type="Proteomes" id="UP000183561"/>
    </source>
</evidence>
<dbReference type="Pfam" id="PF00391">
    <property type="entry name" value="PEP-utilizers"/>
    <property type="match status" value="1"/>
</dbReference>
<dbReference type="InterPro" id="IPR002192">
    <property type="entry name" value="PPDK_AMP/ATP-bd"/>
</dbReference>
<feature type="domain" description="PEP-utilising enzyme mobile" evidence="17">
    <location>
        <begin position="369"/>
        <end position="439"/>
    </location>
</feature>
<comment type="cofactor">
    <cofactor evidence="1 15">
        <name>Mg(2+)</name>
        <dbReference type="ChEBI" id="CHEBI:18420"/>
    </cofactor>
</comment>
<evidence type="ECO:0000259" key="17">
    <source>
        <dbReference type="Pfam" id="PF00391"/>
    </source>
</evidence>
<dbReference type="GO" id="GO:0005524">
    <property type="term" value="F:ATP binding"/>
    <property type="evidence" value="ECO:0007669"/>
    <property type="project" value="UniProtKB-KW"/>
</dbReference>
<keyword evidence="12 15" id="KW-0460">Magnesium</keyword>
<dbReference type="EC" id="2.7.9.2" evidence="5 15"/>
<dbReference type="SUPFAM" id="SSF51621">
    <property type="entry name" value="Phosphoenolpyruvate/pyruvate domain"/>
    <property type="match status" value="1"/>
</dbReference>
<evidence type="ECO:0000256" key="4">
    <source>
        <dbReference type="ARBA" id="ARBA00007837"/>
    </source>
</evidence>
<dbReference type="SUPFAM" id="SSF52009">
    <property type="entry name" value="Phosphohistidine domain"/>
    <property type="match status" value="1"/>
</dbReference>
<dbReference type="PROSITE" id="PS00742">
    <property type="entry name" value="PEP_ENZYMES_2"/>
    <property type="match status" value="1"/>
</dbReference>
<dbReference type="RefSeq" id="WP_072950841.1">
    <property type="nucleotide sequence ID" value="NZ_FNSV01000002.1"/>
</dbReference>
<evidence type="ECO:0000256" key="16">
    <source>
        <dbReference type="SAM" id="MobiDB-lite"/>
    </source>
</evidence>
<evidence type="ECO:0000256" key="5">
    <source>
        <dbReference type="ARBA" id="ARBA00011996"/>
    </source>
</evidence>
<evidence type="ECO:0000256" key="2">
    <source>
        <dbReference type="ARBA" id="ARBA00002988"/>
    </source>
</evidence>
<feature type="domain" description="Pyruvate phosphate dikinase AMP/ATP-binding" evidence="18">
    <location>
        <begin position="25"/>
        <end position="331"/>
    </location>
</feature>
<dbReference type="PANTHER" id="PTHR43030:SF1">
    <property type="entry name" value="PHOSPHOENOLPYRUVATE SYNTHASE"/>
    <property type="match status" value="1"/>
</dbReference>
<dbReference type="PIRSF" id="PIRSF000854">
    <property type="entry name" value="PEP_synthase"/>
    <property type="match status" value="1"/>
</dbReference>
<evidence type="ECO:0000256" key="1">
    <source>
        <dbReference type="ARBA" id="ARBA00001946"/>
    </source>
</evidence>
<dbReference type="InterPro" id="IPR015813">
    <property type="entry name" value="Pyrv/PenolPyrv_kinase-like_dom"/>
</dbReference>
<evidence type="ECO:0000256" key="12">
    <source>
        <dbReference type="ARBA" id="ARBA00022842"/>
    </source>
</evidence>
<dbReference type="OrthoDB" id="9765468at2"/>
<evidence type="ECO:0000256" key="11">
    <source>
        <dbReference type="ARBA" id="ARBA00022840"/>
    </source>
</evidence>
<dbReference type="InterPro" id="IPR000121">
    <property type="entry name" value="PEP_util_C"/>
</dbReference>
<dbReference type="InterPro" id="IPR008279">
    <property type="entry name" value="PEP-util_enz_mobile_dom"/>
</dbReference>
<gene>
    <name evidence="20" type="ORF">SAMN04490239_0469</name>
</gene>
<dbReference type="InterPro" id="IPR023151">
    <property type="entry name" value="PEP_util_CS"/>
</dbReference>
<keyword evidence="11 15" id="KW-0067">ATP-binding</keyword>
<accession>A0A1H4ICY7</accession>
<feature type="domain" description="PEP-utilising enzyme C-terminal" evidence="19">
    <location>
        <begin position="475"/>
        <end position="765"/>
    </location>
</feature>
<dbReference type="Pfam" id="PF02896">
    <property type="entry name" value="PEP-utilizers_C"/>
    <property type="match status" value="1"/>
</dbReference>
<dbReference type="AlphaFoldDB" id="A0A1H4ICY7"/>
<evidence type="ECO:0000256" key="13">
    <source>
        <dbReference type="ARBA" id="ARBA00033470"/>
    </source>
</evidence>
<evidence type="ECO:0000256" key="14">
    <source>
        <dbReference type="ARBA" id="ARBA00047700"/>
    </source>
</evidence>
<dbReference type="PANTHER" id="PTHR43030">
    <property type="entry name" value="PHOSPHOENOLPYRUVATE SYNTHASE"/>
    <property type="match status" value="1"/>
</dbReference>
<evidence type="ECO:0000313" key="20">
    <source>
        <dbReference type="EMBL" id="SEB31927.1"/>
    </source>
</evidence>
<keyword evidence="21" id="KW-1185">Reference proteome</keyword>
<feature type="region of interest" description="Disordered" evidence="16">
    <location>
        <begin position="453"/>
        <end position="476"/>
    </location>
</feature>